<name>A0A5C7J9Y5_9BACT</name>
<proteinExistence type="predicted"/>
<dbReference type="EMBL" id="SSDS01000018">
    <property type="protein sequence ID" value="TXG78365.1"/>
    <property type="molecule type" value="Genomic_DNA"/>
</dbReference>
<evidence type="ECO:0000313" key="2">
    <source>
        <dbReference type="Proteomes" id="UP000321026"/>
    </source>
</evidence>
<comment type="caution">
    <text evidence="1">The sequence shown here is derived from an EMBL/GenBank/DDBJ whole genome shotgun (WGS) entry which is preliminary data.</text>
</comment>
<gene>
    <name evidence="1" type="ORF">E6Q11_01240</name>
</gene>
<reference evidence="1 2" key="1">
    <citation type="submission" date="2018-09" db="EMBL/GenBank/DDBJ databases">
        <title>Metagenome Assembled Genomes from an Advanced Water Purification Facility.</title>
        <authorList>
            <person name="Stamps B.W."/>
            <person name="Spear J.R."/>
        </authorList>
    </citation>
    <scope>NUCLEOTIDE SEQUENCE [LARGE SCALE GENOMIC DNA]</scope>
    <source>
        <strain evidence="1">Bin_63_2</strain>
    </source>
</reference>
<sequence>MSDAHKNFAYSTVATAPVPSRYGQSLVVASGEGARFPDPPFNATVWPTGEQPTSTNAEIVRVTAVSTDTFTIERAQSDSYSRNILVGDQICAALTARVMTDAENVAQTWSPFVLASATAAGAFQTLHANYTSQTGTGSIVVFPVTVQKNLEFNMIFMVNSLSFVTSNQTNTIRATHYSKFGFYSLNGNTLSLMASNSFSLAYTNQSVSMTFLHPNTTHTTGYGYDNLTVTGTAEISSFVSATRGIALQFGKNFHIADGQYWVALLALKSTAGSSTFGFSNVGIAGQVMNPVNMPGSVSGYMPLGLAASAWTASNSHSTAWWGRHIGGVMTATSITNFLGTAIPPAITLSAIGGVAASNTLSVLPSVTFVST</sequence>
<dbReference type="Proteomes" id="UP000321026">
    <property type="component" value="Unassembled WGS sequence"/>
</dbReference>
<organism evidence="1 2">
    <name type="scientific">Candidatus Dojkabacteria bacterium</name>
    <dbReference type="NCBI Taxonomy" id="2099670"/>
    <lineage>
        <taxon>Bacteria</taxon>
        <taxon>Candidatus Dojkabacteria</taxon>
    </lineage>
</organism>
<accession>A0A5C7J9Y5</accession>
<dbReference type="AlphaFoldDB" id="A0A5C7J9Y5"/>
<evidence type="ECO:0000313" key="1">
    <source>
        <dbReference type="EMBL" id="TXG78365.1"/>
    </source>
</evidence>
<protein>
    <submittedName>
        <fullName evidence="1">Uncharacterized protein</fullName>
    </submittedName>
</protein>